<dbReference type="RefSeq" id="WP_208917504.1">
    <property type="nucleotide sequence ID" value="NZ_LT840184.1"/>
</dbReference>
<evidence type="ECO:0000313" key="2">
    <source>
        <dbReference type="EMBL" id="SMF67541.1"/>
    </source>
</evidence>
<reference evidence="2 3" key="1">
    <citation type="submission" date="2017-04" db="EMBL/GenBank/DDBJ databases">
        <authorList>
            <person name="Afonso C.L."/>
            <person name="Miller P.J."/>
            <person name="Scott M.A."/>
            <person name="Spackman E."/>
            <person name="Goraichik I."/>
            <person name="Dimitrov K.M."/>
            <person name="Suarez D.L."/>
            <person name="Swayne D.E."/>
        </authorList>
    </citation>
    <scope>NUCLEOTIDE SEQUENCE [LARGE SCALE GENOMIC DNA]</scope>
    <source>
        <strain evidence="2 3">N3/975</strain>
    </source>
</reference>
<organism evidence="2 3">
    <name type="scientific">Paenibacillus uliginis N3/975</name>
    <dbReference type="NCBI Taxonomy" id="1313296"/>
    <lineage>
        <taxon>Bacteria</taxon>
        <taxon>Bacillati</taxon>
        <taxon>Bacillota</taxon>
        <taxon>Bacilli</taxon>
        <taxon>Bacillales</taxon>
        <taxon>Paenibacillaceae</taxon>
        <taxon>Paenibacillus</taxon>
    </lineage>
</organism>
<keyword evidence="3" id="KW-1185">Reference proteome</keyword>
<dbReference type="AlphaFoldDB" id="A0A1X7GCL8"/>
<feature type="domain" description="Formyl transferase N-terminal" evidence="1">
    <location>
        <begin position="120"/>
        <end position="172"/>
    </location>
</feature>
<dbReference type="GO" id="GO:0016740">
    <property type="term" value="F:transferase activity"/>
    <property type="evidence" value="ECO:0007669"/>
    <property type="project" value="UniProtKB-KW"/>
</dbReference>
<name>A0A1X7GCL8_9BACL</name>
<dbReference type="Gene3D" id="3.40.50.170">
    <property type="entry name" value="Formyl transferase, N-terminal domain"/>
    <property type="match status" value="1"/>
</dbReference>
<dbReference type="SUPFAM" id="SSF53328">
    <property type="entry name" value="Formyltransferase"/>
    <property type="match status" value="1"/>
</dbReference>
<keyword evidence="2" id="KW-0808">Transferase</keyword>
<evidence type="ECO:0000313" key="3">
    <source>
        <dbReference type="Proteomes" id="UP000192940"/>
    </source>
</evidence>
<dbReference type="InterPro" id="IPR036477">
    <property type="entry name" value="Formyl_transf_N_sf"/>
</dbReference>
<evidence type="ECO:0000259" key="1">
    <source>
        <dbReference type="Pfam" id="PF00551"/>
    </source>
</evidence>
<dbReference type="Pfam" id="PF00551">
    <property type="entry name" value="Formyl_trans_N"/>
    <property type="match status" value="1"/>
</dbReference>
<dbReference type="STRING" id="1313296.SAMN05661091_0359"/>
<accession>A0A1X7GCL8</accession>
<dbReference type="EMBL" id="LT840184">
    <property type="protein sequence ID" value="SMF67541.1"/>
    <property type="molecule type" value="Genomic_DNA"/>
</dbReference>
<gene>
    <name evidence="2" type="ORF">SAMN05661091_0359</name>
</gene>
<dbReference type="InterPro" id="IPR002376">
    <property type="entry name" value="Formyl_transf_N"/>
</dbReference>
<dbReference type="Proteomes" id="UP000192940">
    <property type="component" value="Chromosome I"/>
</dbReference>
<sequence>MKITVFTSNQPRHVSLIEGLSSIADQVYAIQECNTVFPGRVEDFFRKSDVMQKYFNHVIAAEREVFGDLKFTSDNVTQLSLKSGDINMIDLETLSPALNSDYYIVFGASYIKGGLCDFLVKQGAINIHMGVSPYYRGNSCNFWALYDGNPELVGATIHLLSKGLDSGDILYHAFPKPESIDPFVLGMKAVKSAHDSLIENIQSGIIKELVPSKQNKESEIRYTRNKDFHDEVAKDYLENLPAPVDLKNKLEQRDINQFLYPYVG</sequence>
<protein>
    <submittedName>
        <fullName evidence="2">Methionyl-tRNA formyltransferase</fullName>
    </submittedName>
</protein>
<proteinExistence type="predicted"/>